<comment type="caution">
    <text evidence="1">The sequence shown here is derived from an EMBL/GenBank/DDBJ whole genome shotgun (WGS) entry which is preliminary data.</text>
</comment>
<dbReference type="EMBL" id="CASHSV030000001">
    <property type="protein sequence ID" value="CAJ2628746.1"/>
    <property type="molecule type" value="Genomic_DNA"/>
</dbReference>
<keyword evidence="2" id="KW-1185">Reference proteome</keyword>
<evidence type="ECO:0000313" key="1">
    <source>
        <dbReference type="EMBL" id="CAJ2628746.1"/>
    </source>
</evidence>
<sequence>MGHGKNLSRWTWLFGNHMPILRNVQFGGDPAKMPMDSIEIWCQVHHLPFGFMSEPMGRLVGNHIGKYVKYNDLNNCGSWRKYMRIPVAININEPLKKSLVSWNCRGLGCPSTVPNLKYLA</sequence>
<organism evidence="1 2">
    <name type="scientific">Trifolium pratense</name>
    <name type="common">Red clover</name>
    <dbReference type="NCBI Taxonomy" id="57577"/>
    <lineage>
        <taxon>Eukaryota</taxon>
        <taxon>Viridiplantae</taxon>
        <taxon>Streptophyta</taxon>
        <taxon>Embryophyta</taxon>
        <taxon>Tracheophyta</taxon>
        <taxon>Spermatophyta</taxon>
        <taxon>Magnoliopsida</taxon>
        <taxon>eudicotyledons</taxon>
        <taxon>Gunneridae</taxon>
        <taxon>Pentapetalae</taxon>
        <taxon>rosids</taxon>
        <taxon>fabids</taxon>
        <taxon>Fabales</taxon>
        <taxon>Fabaceae</taxon>
        <taxon>Papilionoideae</taxon>
        <taxon>50 kb inversion clade</taxon>
        <taxon>NPAAA clade</taxon>
        <taxon>Hologalegina</taxon>
        <taxon>IRL clade</taxon>
        <taxon>Trifolieae</taxon>
        <taxon>Trifolium</taxon>
    </lineage>
</organism>
<dbReference type="Proteomes" id="UP001177021">
    <property type="component" value="Unassembled WGS sequence"/>
</dbReference>
<accession>A0ACB0I990</accession>
<name>A0ACB0I990_TRIPR</name>
<proteinExistence type="predicted"/>
<evidence type="ECO:0000313" key="2">
    <source>
        <dbReference type="Proteomes" id="UP001177021"/>
    </source>
</evidence>
<gene>
    <name evidence="1" type="ORF">MILVUS5_LOCUS891</name>
</gene>
<protein>
    <submittedName>
        <fullName evidence="1">Uncharacterized protein</fullName>
    </submittedName>
</protein>
<reference evidence="1" key="1">
    <citation type="submission" date="2023-10" db="EMBL/GenBank/DDBJ databases">
        <authorList>
            <person name="Rodriguez Cubillos JULIANA M."/>
            <person name="De Vega J."/>
        </authorList>
    </citation>
    <scope>NUCLEOTIDE SEQUENCE</scope>
</reference>